<reference evidence="2" key="1">
    <citation type="submission" date="2019-12" db="EMBL/GenBank/DDBJ databases">
        <title>Comparative genomics gives insights into the taxonomy of the Azoarcus-Aromatoleum group and reveals separate origins of nif in the plant-associated Azoarcus and non-plant-associated Aromatoleum sub-groups.</title>
        <authorList>
            <person name="Lafos M."/>
            <person name="Maluk M."/>
            <person name="Batista M."/>
            <person name="Junghare M."/>
            <person name="Carmona M."/>
            <person name="Faoro H."/>
            <person name="Cruz L.M."/>
            <person name="Battistoni F."/>
            <person name="De Souza E."/>
            <person name="Pedrosa F."/>
            <person name="Chen W.-M."/>
            <person name="Poole P.S."/>
            <person name="Dixon R.A."/>
            <person name="James E.K."/>
        </authorList>
    </citation>
    <scope>NUCLEOTIDE SEQUENCE</scope>
    <source>
        <strain evidence="2">NSC3</strain>
    </source>
</reference>
<keyword evidence="3" id="KW-1185">Reference proteome</keyword>
<dbReference type="EMBL" id="WTVM01000008">
    <property type="protein sequence ID" value="NMG01817.1"/>
    <property type="molecule type" value="Genomic_DNA"/>
</dbReference>
<accession>A0A972FAU2</accession>
<proteinExistence type="predicted"/>
<evidence type="ECO:0000256" key="1">
    <source>
        <dbReference type="SAM" id="MobiDB-lite"/>
    </source>
</evidence>
<feature type="compositionally biased region" description="Pro residues" evidence="1">
    <location>
        <begin position="689"/>
        <end position="700"/>
    </location>
</feature>
<organism evidence="2 3">
    <name type="scientific">Azoarcus taiwanensis</name>
    <dbReference type="NCBI Taxonomy" id="666964"/>
    <lineage>
        <taxon>Bacteria</taxon>
        <taxon>Pseudomonadati</taxon>
        <taxon>Pseudomonadota</taxon>
        <taxon>Betaproteobacteria</taxon>
        <taxon>Rhodocyclales</taxon>
        <taxon>Zoogloeaceae</taxon>
        <taxon>Azoarcus</taxon>
    </lineage>
</organism>
<feature type="region of interest" description="Disordered" evidence="1">
    <location>
        <begin position="325"/>
        <end position="345"/>
    </location>
</feature>
<comment type="caution">
    <text evidence="2">The sequence shown here is derived from an EMBL/GenBank/DDBJ whole genome shotgun (WGS) entry which is preliminary data.</text>
</comment>
<protein>
    <submittedName>
        <fullName evidence="2">Uncharacterized protein</fullName>
    </submittedName>
</protein>
<evidence type="ECO:0000313" key="3">
    <source>
        <dbReference type="Proteomes" id="UP000599523"/>
    </source>
</evidence>
<name>A0A972FAU2_9RHOO</name>
<dbReference type="Proteomes" id="UP000599523">
    <property type="component" value="Unassembled WGS sequence"/>
</dbReference>
<dbReference type="AlphaFoldDB" id="A0A972FAU2"/>
<gene>
    <name evidence="2" type="ORF">GPA21_02355</name>
</gene>
<feature type="region of interest" description="Disordered" evidence="1">
    <location>
        <begin position="680"/>
        <end position="739"/>
    </location>
</feature>
<sequence>MSFKSFQYVVPIDGESGGADGMGWTQQLVEHDGKLMMILSRSQFERALMVMEADGRFWRINQPEGFDSNAGHPGGRRPFNRLTKDDDYLYFAPSDSPRTEMGWFIRTPLDNPGVFERVGPSFGDTQVDGVGSFAITYVQEWGRFYAYTPGGKIWSRAPEDNEWHLHERLPRNDDGRRLSGYAGLLLWNSVKRELAIVGGQNFGSRLRTSYMQYRMTEPFGAPELMADRVGPDGERMLWGSGSSKLIVDPRDGSYLFLKSNVLYRAPDLASPYTVYEDLTGSLPFGRYEPYCPFALVPGTDVIAFISHTQGLVLHRLKPLVAEAPARKPGDEAVESENKVTGQPMPQPARDLPIAPALAQSAIGQLAASTQPGEVAEIPGVAFPPGHANFRAWFTQSSQADVWGDVAHWHPDTASIYFQGLNQSNVFFRYDALRNEWSELPLEGGPVKETNYYHVYNKIALDPKRGHYYRLWLRGSRQNALLRYVIAQRRWEFAADPMPLAPVGSSSALSFVPLEWHSGLDRLVMVRNRRAWAIDPARPDALDGYTDLGPIEVHGYHSTSRYNVTRGDMLVAGGTYSPRKASLIAADGSIAPVADLPFDHRISNDNLLYDPVSGAYLIYRAPSRELWELSADLTEWSMVRVFDQEVWRGRYAGVRTAPIPELGAIFIQTEHGARLYKHSSNGTDATIARPTPPKAVPPPIGHQPENPSPSVRASRLSQPVEAPSGIRPEPAAHARDLSPAMIRAIRNR</sequence>
<feature type="compositionally biased region" description="Polar residues" evidence="1">
    <location>
        <begin position="707"/>
        <end position="716"/>
    </location>
</feature>
<evidence type="ECO:0000313" key="2">
    <source>
        <dbReference type="EMBL" id="NMG01817.1"/>
    </source>
</evidence>
<dbReference type="RefSeq" id="WP_168986611.1">
    <property type="nucleotide sequence ID" value="NZ_WTVM01000008.1"/>
</dbReference>